<keyword evidence="4 7" id="KW-0812">Transmembrane</keyword>
<accession>A0ABU5LEM7</accession>
<gene>
    <name evidence="9" type="ORF">N4G40_07455</name>
</gene>
<dbReference type="EMBL" id="JAOBTT010000001">
    <property type="protein sequence ID" value="MDZ7278110.1"/>
    <property type="molecule type" value="Genomic_DNA"/>
</dbReference>
<feature type="domain" description="Acyltransferase 3" evidence="8">
    <location>
        <begin position="10"/>
        <end position="328"/>
    </location>
</feature>
<proteinExistence type="inferred from homology"/>
<dbReference type="PANTHER" id="PTHR40074:SF4">
    <property type="entry name" value="INNER MEMBRANE PROTEIN YCFT"/>
    <property type="match status" value="1"/>
</dbReference>
<evidence type="ECO:0000256" key="7">
    <source>
        <dbReference type="SAM" id="Phobius"/>
    </source>
</evidence>
<dbReference type="RefSeq" id="WP_322542125.1">
    <property type="nucleotide sequence ID" value="NZ_JAOBTT010000001.1"/>
</dbReference>
<reference evidence="10" key="1">
    <citation type="submission" date="2023-07" db="EMBL/GenBank/DDBJ databases">
        <title>Structural and functional analysis of rice phyllospheric bacteria for their antimicrobial properties and defense elicitation against blast disease.</title>
        <authorList>
            <person name="Sahu K.P."/>
            <person name="Asharani P."/>
            <person name="Kumar M."/>
            <person name="Reddy B."/>
            <person name="Kumar A."/>
        </authorList>
    </citation>
    <scope>NUCLEOTIDE SEQUENCE [LARGE SCALE GENOMIC DNA]</scope>
    <source>
        <strain evidence="10">OsEp_Plm_30P10</strain>
    </source>
</reference>
<feature type="transmembrane region" description="Helical" evidence="7">
    <location>
        <begin position="168"/>
        <end position="188"/>
    </location>
</feature>
<evidence type="ECO:0000259" key="8">
    <source>
        <dbReference type="Pfam" id="PF01757"/>
    </source>
</evidence>
<dbReference type="Pfam" id="PF01757">
    <property type="entry name" value="Acyl_transf_3"/>
    <property type="match status" value="1"/>
</dbReference>
<keyword evidence="10" id="KW-1185">Reference proteome</keyword>
<keyword evidence="5 7" id="KW-1133">Transmembrane helix</keyword>
<evidence type="ECO:0000256" key="3">
    <source>
        <dbReference type="ARBA" id="ARBA00022475"/>
    </source>
</evidence>
<sequence length="360" mass="40891">MNNNTKTDIGWINTLKGACILLVVLYHTVLPGFEGTVKYLTAGGFPAEMWVQFNTVLSPLRMPAFFFVSGLLATNGILNRTWKQVMTSRVMNLFYLYILWGVIQWWSIIGISSEITGQRISHNLNAAYAGSLIEFLTLTFMAMSTSWYLYGLALYFLFAKLFRQHKGLLLAVAVIVNYLAVVKIIPFWGPQSVAQYFLFFLIGAFWSPTLLRMSQWRRENLVPWALLAALSGVHLLMGLEKNLFLCVLAVMASVAACRWLNQHFSMTFLNWIGRNTLQIYVIHRIFLEFFGMSAILLAQRHHAFESAWFSVLWACFYPLAMVVICSLCSVAVWSVTNRGLGQSLFVFPTLIGLKRNKSLG</sequence>
<evidence type="ECO:0000256" key="1">
    <source>
        <dbReference type="ARBA" id="ARBA00004651"/>
    </source>
</evidence>
<dbReference type="Proteomes" id="UP001288620">
    <property type="component" value="Unassembled WGS sequence"/>
</dbReference>
<feature type="transmembrane region" description="Helical" evidence="7">
    <location>
        <begin position="311"/>
        <end position="335"/>
    </location>
</feature>
<evidence type="ECO:0000313" key="10">
    <source>
        <dbReference type="Proteomes" id="UP001288620"/>
    </source>
</evidence>
<keyword evidence="9" id="KW-0012">Acyltransferase</keyword>
<feature type="transmembrane region" description="Helical" evidence="7">
    <location>
        <begin position="12"/>
        <end position="30"/>
    </location>
</feature>
<dbReference type="GO" id="GO:0016746">
    <property type="term" value="F:acyltransferase activity"/>
    <property type="evidence" value="ECO:0007669"/>
    <property type="project" value="UniProtKB-KW"/>
</dbReference>
<organism evidence="9 10">
    <name type="scientific">Pantoea eucrina</name>
    <dbReference type="NCBI Taxonomy" id="472693"/>
    <lineage>
        <taxon>Bacteria</taxon>
        <taxon>Pseudomonadati</taxon>
        <taxon>Pseudomonadota</taxon>
        <taxon>Gammaproteobacteria</taxon>
        <taxon>Enterobacterales</taxon>
        <taxon>Erwiniaceae</taxon>
        <taxon>Pantoea</taxon>
    </lineage>
</organism>
<feature type="transmembrane region" description="Helical" evidence="7">
    <location>
        <begin position="194"/>
        <end position="213"/>
    </location>
</feature>
<dbReference type="PANTHER" id="PTHR40074">
    <property type="entry name" value="O-ACETYLTRANSFERASE WECH"/>
    <property type="match status" value="1"/>
</dbReference>
<keyword evidence="3" id="KW-1003">Cell membrane</keyword>
<keyword evidence="6 7" id="KW-0472">Membrane</keyword>
<protein>
    <submittedName>
        <fullName evidence="9">Acyltransferase family protein</fullName>
    </submittedName>
</protein>
<evidence type="ECO:0000256" key="6">
    <source>
        <dbReference type="ARBA" id="ARBA00023136"/>
    </source>
</evidence>
<feature type="transmembrane region" description="Helical" evidence="7">
    <location>
        <begin position="220"/>
        <end position="236"/>
    </location>
</feature>
<evidence type="ECO:0000313" key="9">
    <source>
        <dbReference type="EMBL" id="MDZ7278110.1"/>
    </source>
</evidence>
<name>A0ABU5LEM7_9GAMM</name>
<evidence type="ECO:0000256" key="2">
    <source>
        <dbReference type="ARBA" id="ARBA00007400"/>
    </source>
</evidence>
<evidence type="ECO:0000256" key="4">
    <source>
        <dbReference type="ARBA" id="ARBA00022692"/>
    </source>
</evidence>
<feature type="transmembrane region" description="Helical" evidence="7">
    <location>
        <begin position="132"/>
        <end position="156"/>
    </location>
</feature>
<comment type="caution">
    <text evidence="9">The sequence shown here is derived from an EMBL/GenBank/DDBJ whole genome shotgun (WGS) entry which is preliminary data.</text>
</comment>
<feature type="transmembrane region" description="Helical" evidence="7">
    <location>
        <begin position="60"/>
        <end position="78"/>
    </location>
</feature>
<feature type="transmembrane region" description="Helical" evidence="7">
    <location>
        <begin position="90"/>
        <end position="112"/>
    </location>
</feature>
<feature type="transmembrane region" description="Helical" evidence="7">
    <location>
        <begin position="281"/>
        <end position="299"/>
    </location>
</feature>
<comment type="subcellular location">
    <subcellularLocation>
        <location evidence="1">Cell membrane</location>
        <topology evidence="1">Multi-pass membrane protein</topology>
    </subcellularLocation>
</comment>
<evidence type="ECO:0000256" key="5">
    <source>
        <dbReference type="ARBA" id="ARBA00022989"/>
    </source>
</evidence>
<comment type="similarity">
    <text evidence="2">Belongs to the acyltransferase 3 family.</text>
</comment>
<dbReference type="InterPro" id="IPR002656">
    <property type="entry name" value="Acyl_transf_3_dom"/>
</dbReference>
<keyword evidence="9" id="KW-0808">Transferase</keyword>
<feature type="transmembrane region" description="Helical" evidence="7">
    <location>
        <begin position="242"/>
        <end position="260"/>
    </location>
</feature>